<comment type="caution">
    <text evidence="1">The sequence shown here is derived from an EMBL/GenBank/DDBJ whole genome shotgun (WGS) entry which is preliminary data.</text>
</comment>
<dbReference type="EMBL" id="AJIL01005185">
    <property type="protein sequence ID" value="KNE87487.1"/>
    <property type="molecule type" value="Genomic_DNA"/>
</dbReference>
<keyword evidence="2" id="KW-1185">Reference proteome</keyword>
<organism evidence="1 2">
    <name type="scientific">Puccinia striiformis f. sp. tritici PST-78</name>
    <dbReference type="NCBI Taxonomy" id="1165861"/>
    <lineage>
        <taxon>Eukaryota</taxon>
        <taxon>Fungi</taxon>
        <taxon>Dikarya</taxon>
        <taxon>Basidiomycota</taxon>
        <taxon>Pucciniomycotina</taxon>
        <taxon>Pucciniomycetes</taxon>
        <taxon>Pucciniales</taxon>
        <taxon>Pucciniaceae</taxon>
        <taxon>Puccinia</taxon>
    </lineage>
</organism>
<evidence type="ECO:0000313" key="1">
    <source>
        <dbReference type="EMBL" id="KNE87487.1"/>
    </source>
</evidence>
<gene>
    <name evidence="1" type="ORF">PSTG_19128</name>
</gene>
<name>A0A0L0UK94_9BASI</name>
<proteinExistence type="predicted"/>
<evidence type="ECO:0000313" key="2">
    <source>
        <dbReference type="Proteomes" id="UP000054564"/>
    </source>
</evidence>
<dbReference type="AlphaFoldDB" id="A0A0L0UK94"/>
<dbReference type="Proteomes" id="UP000054564">
    <property type="component" value="Unassembled WGS sequence"/>
</dbReference>
<feature type="non-terminal residue" evidence="1">
    <location>
        <position position="120"/>
    </location>
</feature>
<sequence length="120" mass="11672">MSSYDDASSATSHNSGSTMIGGGVSGFGSGGAFGFANSGGSNSMSSFTANSMSAGGIGGGGGMISGVGGFGMNQQSSFSASSAISNFRNVNSMMGQMQSTLMSGLMSSTCRLPVDATTRP</sequence>
<accession>A0A0L0UK94</accession>
<protein>
    <submittedName>
        <fullName evidence="1">Uncharacterized protein</fullName>
    </submittedName>
</protein>
<reference evidence="2" key="1">
    <citation type="submission" date="2014-03" db="EMBL/GenBank/DDBJ databases">
        <title>The Genome Sequence of Puccinia striiformis f. sp. tritici PST-78.</title>
        <authorList>
            <consortium name="The Broad Institute Genome Sequencing Platform"/>
            <person name="Cuomo C."/>
            <person name="Hulbert S."/>
            <person name="Chen X."/>
            <person name="Walker B."/>
            <person name="Young S.K."/>
            <person name="Zeng Q."/>
            <person name="Gargeya S."/>
            <person name="Fitzgerald M."/>
            <person name="Haas B."/>
            <person name="Abouelleil A."/>
            <person name="Alvarado L."/>
            <person name="Arachchi H.M."/>
            <person name="Berlin A.M."/>
            <person name="Chapman S.B."/>
            <person name="Goldberg J."/>
            <person name="Griggs A."/>
            <person name="Gujja S."/>
            <person name="Hansen M."/>
            <person name="Howarth C."/>
            <person name="Imamovic A."/>
            <person name="Larimer J."/>
            <person name="McCowan C."/>
            <person name="Montmayeur A."/>
            <person name="Murphy C."/>
            <person name="Neiman D."/>
            <person name="Pearson M."/>
            <person name="Priest M."/>
            <person name="Roberts A."/>
            <person name="Saif S."/>
            <person name="Shea T."/>
            <person name="Sisk P."/>
            <person name="Sykes S."/>
            <person name="Wortman J."/>
            <person name="Nusbaum C."/>
            <person name="Birren B."/>
        </authorList>
    </citation>
    <scope>NUCLEOTIDE SEQUENCE [LARGE SCALE GENOMIC DNA]</scope>
    <source>
        <strain evidence="2">race PST-78</strain>
    </source>
</reference>